<reference evidence="2" key="2">
    <citation type="submission" date="2022-01" db="EMBL/GenBank/DDBJ databases">
        <authorList>
            <person name="Yamashiro T."/>
            <person name="Shiraishi A."/>
            <person name="Satake H."/>
            <person name="Nakayama K."/>
        </authorList>
    </citation>
    <scope>NUCLEOTIDE SEQUENCE</scope>
</reference>
<evidence type="ECO:0000313" key="3">
    <source>
        <dbReference type="Proteomes" id="UP001151760"/>
    </source>
</evidence>
<evidence type="ECO:0000256" key="1">
    <source>
        <dbReference type="SAM" id="MobiDB-lite"/>
    </source>
</evidence>
<sequence>MESSNSNSKEREPQLTQRLVKQRHSHCMAWFEQLETHLRDLYLNSSSHAVDAFKPAFHSFFGEEHQTFRLKMFHNLNQLRLQLKRENLLEVNPRTCLEALRTQFKEFFASKRSQDDQINPVQAIDDRLSVSKSSWIESENNNALSKLVNKTQLQQHESLVTESTTMEVYLSMDINALDVGLAVTESNRANSYKQDTSNSLGTYITHVVDADIKPVNEQVSSAEVHLTAQHNVLANEQQHTDQSESSYDTYLLENVDSNTTPDSTNMSHRGGEID</sequence>
<dbReference type="Proteomes" id="UP001151760">
    <property type="component" value="Unassembled WGS sequence"/>
</dbReference>
<accession>A0ABQ5IMT0</accession>
<dbReference type="EMBL" id="BQNB010020919">
    <property type="protein sequence ID" value="GJU00985.1"/>
    <property type="molecule type" value="Genomic_DNA"/>
</dbReference>
<keyword evidence="3" id="KW-1185">Reference proteome</keyword>
<organism evidence="2 3">
    <name type="scientific">Tanacetum coccineum</name>
    <dbReference type="NCBI Taxonomy" id="301880"/>
    <lineage>
        <taxon>Eukaryota</taxon>
        <taxon>Viridiplantae</taxon>
        <taxon>Streptophyta</taxon>
        <taxon>Embryophyta</taxon>
        <taxon>Tracheophyta</taxon>
        <taxon>Spermatophyta</taxon>
        <taxon>Magnoliopsida</taxon>
        <taxon>eudicotyledons</taxon>
        <taxon>Gunneridae</taxon>
        <taxon>Pentapetalae</taxon>
        <taxon>asterids</taxon>
        <taxon>campanulids</taxon>
        <taxon>Asterales</taxon>
        <taxon>Asteraceae</taxon>
        <taxon>Asteroideae</taxon>
        <taxon>Anthemideae</taxon>
        <taxon>Anthemidinae</taxon>
        <taxon>Tanacetum</taxon>
    </lineage>
</organism>
<name>A0ABQ5IMT0_9ASTR</name>
<gene>
    <name evidence="2" type="ORF">Tco_1111323</name>
</gene>
<protein>
    <submittedName>
        <fullName evidence="2">Uncharacterized protein</fullName>
    </submittedName>
</protein>
<reference evidence="2" key="1">
    <citation type="journal article" date="2022" name="Int. J. Mol. Sci.">
        <title>Draft Genome of Tanacetum Coccineum: Genomic Comparison of Closely Related Tanacetum-Family Plants.</title>
        <authorList>
            <person name="Yamashiro T."/>
            <person name="Shiraishi A."/>
            <person name="Nakayama K."/>
            <person name="Satake H."/>
        </authorList>
    </citation>
    <scope>NUCLEOTIDE SEQUENCE</scope>
</reference>
<proteinExistence type="predicted"/>
<feature type="compositionally biased region" description="Polar residues" evidence="1">
    <location>
        <begin position="255"/>
        <end position="267"/>
    </location>
</feature>
<comment type="caution">
    <text evidence="2">The sequence shown here is derived from an EMBL/GenBank/DDBJ whole genome shotgun (WGS) entry which is preliminary data.</text>
</comment>
<feature type="region of interest" description="Disordered" evidence="1">
    <location>
        <begin position="254"/>
        <end position="274"/>
    </location>
</feature>
<evidence type="ECO:0000313" key="2">
    <source>
        <dbReference type="EMBL" id="GJU00985.1"/>
    </source>
</evidence>